<reference evidence="1" key="1">
    <citation type="submission" date="2021-05" db="EMBL/GenBank/DDBJ databases">
        <authorList>
            <person name="Alioto T."/>
            <person name="Alioto T."/>
            <person name="Gomez Garrido J."/>
        </authorList>
    </citation>
    <scope>NUCLEOTIDE SEQUENCE</scope>
</reference>
<name>A0A8D8TTN0_9HEMI</name>
<dbReference type="EMBL" id="HBUF01294818">
    <property type="protein sequence ID" value="CAG6689966.1"/>
    <property type="molecule type" value="Transcribed_RNA"/>
</dbReference>
<protein>
    <submittedName>
        <fullName evidence="1">Uncharacterized protein</fullName>
    </submittedName>
</protein>
<dbReference type="EMBL" id="HBUF01294819">
    <property type="protein sequence ID" value="CAG6689967.1"/>
    <property type="molecule type" value="Transcribed_RNA"/>
</dbReference>
<evidence type="ECO:0000313" key="1">
    <source>
        <dbReference type="EMBL" id="CAG6689967.1"/>
    </source>
</evidence>
<accession>A0A8D8TTN0</accession>
<organism evidence="1">
    <name type="scientific">Cacopsylla melanoneura</name>
    <dbReference type="NCBI Taxonomy" id="428564"/>
    <lineage>
        <taxon>Eukaryota</taxon>
        <taxon>Metazoa</taxon>
        <taxon>Ecdysozoa</taxon>
        <taxon>Arthropoda</taxon>
        <taxon>Hexapoda</taxon>
        <taxon>Insecta</taxon>
        <taxon>Pterygota</taxon>
        <taxon>Neoptera</taxon>
        <taxon>Paraneoptera</taxon>
        <taxon>Hemiptera</taxon>
        <taxon>Sternorrhyncha</taxon>
        <taxon>Psylloidea</taxon>
        <taxon>Psyllidae</taxon>
        <taxon>Psyllinae</taxon>
        <taxon>Cacopsylla</taxon>
    </lineage>
</organism>
<proteinExistence type="predicted"/>
<dbReference type="AlphaFoldDB" id="A0A8D8TTN0"/>
<sequence>MKSENKNLFPERLAVFFPIFLLPSLSGDEGPKINDLKTLASDPNYYASSAFRSGAAYSPYSSGYSGSGSPYYGGNSDFLYQTRSGYQVPSYSSYSAYSY</sequence>